<dbReference type="InterPro" id="IPR011250">
    <property type="entry name" value="OMP/PagP_B-barrel"/>
</dbReference>
<dbReference type="RefSeq" id="WP_022315649.1">
    <property type="nucleotide sequence ID" value="NZ_JALFDM010000075.1"/>
</dbReference>
<organism evidence="3 4">
    <name type="scientific">Prevotella pectinovora</name>
    <dbReference type="NCBI Taxonomy" id="1602169"/>
    <lineage>
        <taxon>Bacteria</taxon>
        <taxon>Pseudomonadati</taxon>
        <taxon>Bacteroidota</taxon>
        <taxon>Bacteroidia</taxon>
        <taxon>Bacteroidales</taxon>
        <taxon>Prevotellaceae</taxon>
        <taxon>Prevotella</taxon>
    </lineage>
</organism>
<dbReference type="GeneID" id="93483190"/>
<reference evidence="3 4" key="1">
    <citation type="submission" date="2015-01" db="EMBL/GenBank/DDBJ databases">
        <title>Comparative genomics of non-oral Prevotella species.</title>
        <authorList>
            <person name="Accetto T."/>
            <person name="Nograsek B."/>
            <person name="Avgustin G."/>
        </authorList>
    </citation>
    <scope>NUCLEOTIDE SEQUENCE [LARGE SCALE GENOMIC DNA]</scope>
    <source>
        <strain evidence="3 4">P5-119</strain>
    </source>
</reference>
<feature type="domain" description="Outer membrane protein beta-barrel" evidence="2">
    <location>
        <begin position="54"/>
        <end position="209"/>
    </location>
</feature>
<evidence type="ECO:0000259" key="2">
    <source>
        <dbReference type="Pfam" id="PF13568"/>
    </source>
</evidence>
<dbReference type="AlphaFoldDB" id="A0A0D0IUN9"/>
<proteinExistence type="predicted"/>
<dbReference type="Proteomes" id="UP000032046">
    <property type="component" value="Unassembled WGS sequence"/>
</dbReference>
<evidence type="ECO:0000313" key="3">
    <source>
        <dbReference type="EMBL" id="KIP62856.1"/>
    </source>
</evidence>
<dbReference type="InterPro" id="IPR025665">
    <property type="entry name" value="Beta-barrel_OMP_2"/>
</dbReference>
<comment type="caution">
    <text evidence="3">The sequence shown here is derived from an EMBL/GenBank/DDBJ whole genome shotgun (WGS) entry which is preliminary data.</text>
</comment>
<evidence type="ECO:0000256" key="1">
    <source>
        <dbReference type="SAM" id="SignalP"/>
    </source>
</evidence>
<protein>
    <recommendedName>
        <fullName evidence="2">Outer membrane protein beta-barrel domain-containing protein</fullName>
    </recommendedName>
</protein>
<dbReference type="EMBL" id="JXQK01000050">
    <property type="protein sequence ID" value="KIP62856.1"/>
    <property type="molecule type" value="Genomic_DNA"/>
</dbReference>
<keyword evidence="4" id="KW-1185">Reference proteome</keyword>
<keyword evidence="1" id="KW-0732">Signal</keyword>
<dbReference type="SUPFAM" id="SSF56925">
    <property type="entry name" value="OMPA-like"/>
    <property type="match status" value="1"/>
</dbReference>
<dbReference type="STRING" id="1602171.ST44_05215"/>
<sequence length="230" mass="25375">MKKFILAALAIMTIGCTAQAQAYKNSRYYNQRTGHLDYSRRPGTGLYQSGENYYGLRIGPSFSTVSSDDKTLDGGNAQTGLNVGAVVGIALSDRAPVFFETGLYYTEKGGKKKLDDGKKMTYDLNYLEVPLTVKYAYPIDDHFSIQPFAGGYLACGVGGKIKNYREREADPSFSSDRFKRFDGGLRLGCGVAYDMFYADLTYDVGLANICHDEFDTSHNGCLTLNFGVNF</sequence>
<name>A0A0D0IUN9_9BACT</name>
<feature type="chain" id="PRO_5002230046" description="Outer membrane protein beta-barrel domain-containing protein" evidence="1">
    <location>
        <begin position="21"/>
        <end position="230"/>
    </location>
</feature>
<feature type="signal peptide" evidence="1">
    <location>
        <begin position="1"/>
        <end position="20"/>
    </location>
</feature>
<dbReference type="OrthoDB" id="1082211at2"/>
<dbReference type="PROSITE" id="PS51257">
    <property type="entry name" value="PROKAR_LIPOPROTEIN"/>
    <property type="match status" value="1"/>
</dbReference>
<dbReference type="Pfam" id="PF13568">
    <property type="entry name" value="OMP_b-brl_2"/>
    <property type="match status" value="1"/>
</dbReference>
<gene>
    <name evidence="3" type="ORF">ST44_05215</name>
</gene>
<accession>A0A0D0IUN9</accession>
<evidence type="ECO:0000313" key="4">
    <source>
        <dbReference type="Proteomes" id="UP000032046"/>
    </source>
</evidence>